<keyword evidence="2" id="KW-0963">Cytoplasm</keyword>
<gene>
    <name evidence="7" type="ORF">J4Q44_G00290370</name>
</gene>
<feature type="compositionally biased region" description="Polar residues" evidence="4">
    <location>
        <begin position="177"/>
        <end position="187"/>
    </location>
</feature>
<evidence type="ECO:0000256" key="4">
    <source>
        <dbReference type="SAM" id="MobiDB-lite"/>
    </source>
</evidence>
<dbReference type="CDD" id="cd08321">
    <property type="entry name" value="Pyrin_ASC-like"/>
    <property type="match status" value="3"/>
</dbReference>
<dbReference type="GO" id="GO:0005829">
    <property type="term" value="C:cytosol"/>
    <property type="evidence" value="ECO:0007669"/>
    <property type="project" value="UniProtKB-SubCell"/>
</dbReference>
<feature type="region of interest" description="Disordered" evidence="4">
    <location>
        <begin position="453"/>
        <end position="478"/>
    </location>
</feature>
<feature type="domain" description="Pyrin" evidence="5">
    <location>
        <begin position="18"/>
        <end position="100"/>
    </location>
</feature>
<feature type="domain" description="FIIND" evidence="6">
    <location>
        <begin position="538"/>
        <end position="721"/>
    </location>
</feature>
<keyword evidence="8" id="KW-1185">Reference proteome</keyword>
<feature type="domain" description="Pyrin" evidence="5">
    <location>
        <begin position="630"/>
        <end position="721"/>
    </location>
</feature>
<reference evidence="7 8" key="1">
    <citation type="submission" date="2021-04" db="EMBL/GenBank/DDBJ databases">
        <authorList>
            <person name="De Guttry C."/>
            <person name="Zahm M."/>
            <person name="Klopp C."/>
            <person name="Cabau C."/>
            <person name="Louis A."/>
            <person name="Berthelot C."/>
            <person name="Parey E."/>
            <person name="Roest Crollius H."/>
            <person name="Montfort J."/>
            <person name="Robinson-Rechavi M."/>
            <person name="Bucao C."/>
            <person name="Bouchez O."/>
            <person name="Gislard M."/>
            <person name="Lluch J."/>
            <person name="Milhes M."/>
            <person name="Lampietro C."/>
            <person name="Lopez Roques C."/>
            <person name="Donnadieu C."/>
            <person name="Braasch I."/>
            <person name="Desvignes T."/>
            <person name="Postlethwait J."/>
            <person name="Bobe J."/>
            <person name="Wedekind C."/>
            <person name="Guiguen Y."/>
        </authorList>
    </citation>
    <scope>NUCLEOTIDE SEQUENCE [LARGE SCALE GENOMIC DNA]</scope>
    <source>
        <strain evidence="7">Cs_M1</strain>
        <tissue evidence="7">Blood</tissue>
    </source>
</reference>
<keyword evidence="3" id="KW-0677">Repeat</keyword>
<accession>A0AAN8KTS3</accession>
<dbReference type="EMBL" id="JAGTTL010000027">
    <property type="protein sequence ID" value="KAK6300939.1"/>
    <property type="molecule type" value="Genomic_DNA"/>
</dbReference>
<comment type="caution">
    <text evidence="7">The sequence shown here is derived from an EMBL/GenBank/DDBJ whole genome shotgun (WGS) entry which is preliminary data.</text>
</comment>
<proteinExistence type="predicted"/>
<evidence type="ECO:0000256" key="3">
    <source>
        <dbReference type="ARBA" id="ARBA00022737"/>
    </source>
</evidence>
<dbReference type="PANTHER" id="PTHR45690:SF19">
    <property type="entry name" value="NACHT, LRR AND PYD DOMAINS-CONTAINING PROTEIN 3"/>
    <property type="match status" value="1"/>
</dbReference>
<dbReference type="Pfam" id="PF02758">
    <property type="entry name" value="PYRIN"/>
    <property type="match status" value="4"/>
</dbReference>
<evidence type="ECO:0000313" key="8">
    <source>
        <dbReference type="Proteomes" id="UP001356427"/>
    </source>
</evidence>
<feature type="domain" description="Pyrin" evidence="5">
    <location>
        <begin position="352"/>
        <end position="445"/>
    </location>
</feature>
<evidence type="ECO:0000259" key="6">
    <source>
        <dbReference type="PROSITE" id="PS51830"/>
    </source>
</evidence>
<feature type="compositionally biased region" description="Low complexity" evidence="4">
    <location>
        <begin position="133"/>
        <end position="156"/>
    </location>
</feature>
<evidence type="ECO:0008006" key="9">
    <source>
        <dbReference type="Google" id="ProtNLM"/>
    </source>
</evidence>
<organism evidence="7 8">
    <name type="scientific">Coregonus suidteri</name>
    <dbReference type="NCBI Taxonomy" id="861788"/>
    <lineage>
        <taxon>Eukaryota</taxon>
        <taxon>Metazoa</taxon>
        <taxon>Chordata</taxon>
        <taxon>Craniata</taxon>
        <taxon>Vertebrata</taxon>
        <taxon>Euteleostomi</taxon>
        <taxon>Actinopterygii</taxon>
        <taxon>Neopterygii</taxon>
        <taxon>Teleostei</taxon>
        <taxon>Protacanthopterygii</taxon>
        <taxon>Salmoniformes</taxon>
        <taxon>Salmonidae</taxon>
        <taxon>Coregoninae</taxon>
        <taxon>Coregonus</taxon>
    </lineage>
</organism>
<evidence type="ECO:0000256" key="1">
    <source>
        <dbReference type="ARBA" id="ARBA00004514"/>
    </source>
</evidence>
<feature type="region of interest" description="Disordered" evidence="4">
    <location>
        <begin position="133"/>
        <end position="187"/>
    </location>
</feature>
<dbReference type="PROSITE" id="PS50824">
    <property type="entry name" value="DAPIN"/>
    <property type="match status" value="4"/>
</dbReference>
<dbReference type="PROSITE" id="PS51830">
    <property type="entry name" value="FIIND"/>
    <property type="match status" value="1"/>
</dbReference>
<dbReference type="SUPFAM" id="SSF47986">
    <property type="entry name" value="DEATH domain"/>
    <property type="match status" value="4"/>
</dbReference>
<protein>
    <recommendedName>
        <fullName evidence="9">Pyrin domain-containing protein</fullName>
    </recommendedName>
</protein>
<dbReference type="AlphaFoldDB" id="A0AAN8KTS3"/>
<sequence length="721" mass="82070">MKVKLEVLKRMLAIPALLLTTLEEMNPQELKTFQWSLTSGLLPDCPPIPERQLENADRQDTVDQMVKTYGPERVVEITLMILRGMKRVDLAEKLETDHRGGTASTSHLPLFPPRPRSVLSPVWLPPISPLLSRSSSSFGSSKKLLSLTSPGSSGQLRSQEEAASEMERKPAGEESGETPQQPSSGMWTLSEGECHLLQTEISWLEVKLEVLKAEFTMYEKFVNMDEQFPKLPRTSFYGRLTLSDEECRDLQAKISRLEEKLRFMKRPFMLDFAVLLLTTLEEMNPNELKTFQSFLTSVQLPDCPPIPESQLENADRQVTVDQMVKTYAPNRAVEITLRILRGMNQNDLAEKLERDYNRALLLTTLEELTEEQLKTFQSDLSSVQLPDCPPIPESQLENTDRQVIVDQMVKRYDSEGAVEITLWILRRMNLDLGDLAEKLERDHRGILQATQKTLKEMPSSSSHSPPRTPDSPLLLEPNDPIVGQAFTLPSATDGTMEEESQDCARVPPSDSLPEAMDELSITECRVVDQSLCTTDPPMRSPENFKPEIYYREGKGAYRFQCPSAGLFQCSITGLVFRMEGEGEVLYRTVPWNRRLLAQSGKRPAGPLFKFTCLKESVCQLHLPHCEIHSVTTRTTVQDRILETLEELDKKELNKFQWHLSHLKSVNGFTPIPKSQLKKAERHDTVDKMVQRYGPEETLKISVNILTKMHRNDLSDRLQNNH</sequence>
<dbReference type="Gene3D" id="1.10.533.10">
    <property type="entry name" value="Death Domain, Fas"/>
    <property type="match status" value="4"/>
</dbReference>
<evidence type="ECO:0000259" key="5">
    <source>
        <dbReference type="PROSITE" id="PS50824"/>
    </source>
</evidence>
<comment type="subcellular location">
    <subcellularLocation>
        <location evidence="1">Cytoplasm</location>
        <location evidence="1">Cytosol</location>
    </subcellularLocation>
</comment>
<dbReference type="InterPro" id="IPR011029">
    <property type="entry name" value="DEATH-like_dom_sf"/>
</dbReference>
<dbReference type="InterPro" id="IPR004020">
    <property type="entry name" value="DAPIN"/>
</dbReference>
<dbReference type="PANTHER" id="PTHR45690">
    <property type="entry name" value="NACHT, LRR AND PYD DOMAINS-CONTAINING PROTEIN 12"/>
    <property type="match status" value="1"/>
</dbReference>
<dbReference type="InterPro" id="IPR050637">
    <property type="entry name" value="NLRP_innate_immun_reg"/>
</dbReference>
<feature type="domain" description="Pyrin" evidence="5">
    <location>
        <begin position="264"/>
        <end position="358"/>
    </location>
</feature>
<evidence type="ECO:0000313" key="7">
    <source>
        <dbReference type="EMBL" id="KAK6300939.1"/>
    </source>
</evidence>
<name>A0AAN8KTS3_9TELE</name>
<evidence type="ECO:0000256" key="2">
    <source>
        <dbReference type="ARBA" id="ARBA00022490"/>
    </source>
</evidence>
<dbReference type="SMART" id="SM01289">
    <property type="entry name" value="PYRIN"/>
    <property type="match status" value="4"/>
</dbReference>
<dbReference type="InterPro" id="IPR025307">
    <property type="entry name" value="FIIND_dom"/>
</dbReference>
<dbReference type="Pfam" id="PF13553">
    <property type="entry name" value="FIIND"/>
    <property type="match status" value="1"/>
</dbReference>
<dbReference type="Proteomes" id="UP001356427">
    <property type="component" value="Unassembled WGS sequence"/>
</dbReference>